<accession>A0A9D2QFK1</accession>
<dbReference type="GO" id="GO:0006269">
    <property type="term" value="P:DNA replication, synthesis of primer"/>
    <property type="evidence" value="ECO:0007669"/>
    <property type="project" value="UniProtKB-KW"/>
</dbReference>
<dbReference type="InterPro" id="IPR027417">
    <property type="entry name" value="P-loop_NTPase"/>
</dbReference>
<dbReference type="Proteomes" id="UP000823858">
    <property type="component" value="Unassembled WGS sequence"/>
</dbReference>
<dbReference type="AlphaFoldDB" id="A0A9D2QFK1"/>
<dbReference type="EMBL" id="DWVP01000024">
    <property type="protein sequence ID" value="HJC86298.1"/>
    <property type="molecule type" value="Genomic_DNA"/>
</dbReference>
<evidence type="ECO:0000313" key="3">
    <source>
        <dbReference type="EMBL" id="HJC86298.1"/>
    </source>
</evidence>
<reference evidence="3" key="1">
    <citation type="journal article" date="2021" name="PeerJ">
        <title>Extensive microbial diversity within the chicken gut microbiome revealed by metagenomics and culture.</title>
        <authorList>
            <person name="Gilroy R."/>
            <person name="Ravi A."/>
            <person name="Getino M."/>
            <person name="Pursley I."/>
            <person name="Horton D.L."/>
            <person name="Alikhan N.F."/>
            <person name="Baker D."/>
            <person name="Gharbi K."/>
            <person name="Hall N."/>
            <person name="Watson M."/>
            <person name="Adriaenssens E.M."/>
            <person name="Foster-Nyarko E."/>
            <person name="Jarju S."/>
            <person name="Secka A."/>
            <person name="Antonio M."/>
            <person name="Oren A."/>
            <person name="Chaudhuri R.R."/>
            <person name="La Ragione R."/>
            <person name="Hildebrand F."/>
            <person name="Pallen M.J."/>
        </authorList>
    </citation>
    <scope>NUCLEOTIDE SEQUENCE</scope>
    <source>
        <strain evidence="3">ChiHjej13B12-4958</strain>
    </source>
</reference>
<name>A0A9D2QFK1_9CORY</name>
<dbReference type="PANTHER" id="PTHR30153">
    <property type="entry name" value="REPLICATIVE DNA HELICASE DNAB"/>
    <property type="match status" value="1"/>
</dbReference>
<gene>
    <name evidence="3" type="ORF">H9751_12325</name>
</gene>
<evidence type="ECO:0000256" key="1">
    <source>
        <dbReference type="ARBA" id="ARBA00022515"/>
    </source>
</evidence>
<dbReference type="GO" id="GO:0005524">
    <property type="term" value="F:ATP binding"/>
    <property type="evidence" value="ECO:0007669"/>
    <property type="project" value="InterPro"/>
</dbReference>
<keyword evidence="1" id="KW-0639">Primosome</keyword>
<dbReference type="GO" id="GO:0005829">
    <property type="term" value="C:cytosol"/>
    <property type="evidence" value="ECO:0007669"/>
    <property type="project" value="TreeGrafter"/>
</dbReference>
<comment type="caution">
    <text evidence="3">The sequence shown here is derived from an EMBL/GenBank/DDBJ whole genome shotgun (WGS) entry which is preliminary data.</text>
</comment>
<reference evidence="3" key="2">
    <citation type="submission" date="2021-04" db="EMBL/GenBank/DDBJ databases">
        <authorList>
            <person name="Gilroy R."/>
        </authorList>
    </citation>
    <scope>NUCLEOTIDE SEQUENCE</scope>
    <source>
        <strain evidence="3">ChiHjej13B12-4958</strain>
    </source>
</reference>
<dbReference type="PANTHER" id="PTHR30153:SF2">
    <property type="entry name" value="REPLICATIVE DNA HELICASE"/>
    <property type="match status" value="1"/>
</dbReference>
<dbReference type="SUPFAM" id="SSF52540">
    <property type="entry name" value="P-loop containing nucleoside triphosphate hydrolases"/>
    <property type="match status" value="1"/>
</dbReference>
<dbReference type="Gene3D" id="3.40.50.300">
    <property type="entry name" value="P-loop containing nucleotide triphosphate hydrolases"/>
    <property type="match status" value="1"/>
</dbReference>
<dbReference type="Pfam" id="PF03796">
    <property type="entry name" value="DnaB_C"/>
    <property type="match status" value="1"/>
</dbReference>
<evidence type="ECO:0000313" key="4">
    <source>
        <dbReference type="Proteomes" id="UP000823858"/>
    </source>
</evidence>
<protein>
    <recommendedName>
        <fullName evidence="2">SF4 helicase domain-containing protein</fullName>
    </recommendedName>
</protein>
<dbReference type="GO" id="GO:1990077">
    <property type="term" value="C:primosome complex"/>
    <property type="evidence" value="ECO:0007669"/>
    <property type="project" value="UniProtKB-KW"/>
</dbReference>
<dbReference type="SMART" id="SM00382">
    <property type="entry name" value="AAA"/>
    <property type="match status" value="1"/>
</dbReference>
<dbReference type="InterPro" id="IPR003593">
    <property type="entry name" value="AAA+_ATPase"/>
</dbReference>
<feature type="domain" description="SF4 helicase" evidence="2">
    <location>
        <begin position="2"/>
        <end position="245"/>
    </location>
</feature>
<dbReference type="GO" id="GO:0003678">
    <property type="term" value="F:DNA helicase activity"/>
    <property type="evidence" value="ECO:0007669"/>
    <property type="project" value="InterPro"/>
</dbReference>
<organism evidence="3 4">
    <name type="scientific">Candidatus Corynebacterium faecigallinarum</name>
    <dbReference type="NCBI Taxonomy" id="2838528"/>
    <lineage>
        <taxon>Bacteria</taxon>
        <taxon>Bacillati</taxon>
        <taxon>Actinomycetota</taxon>
        <taxon>Actinomycetes</taxon>
        <taxon>Mycobacteriales</taxon>
        <taxon>Corynebacteriaceae</taxon>
        <taxon>Corynebacterium</taxon>
    </lineage>
</organism>
<sequence length="245" mass="26757">MAPDPNALIPYDLHELDKVTGGIRPGQLVVVTSDPGAGKTTLMLQFLRSAIRQGHPVHLVSLEMSEADIRQRLFGGAAEVTLQSLDTGEGREPLSDLSAASAMFPGTVLDLEVRGDLELMDFLMLTEDKGDRILAIDCIDLVDPDYVGGNGRTLGGISRRLKKYALESGRPVIVTARHHKKFLSKSPLMADADVVIKLDRPDAAVLDHERSGEADIHVVKNRMGPIALFTVMHQLHYSKFRSLTS</sequence>
<evidence type="ECO:0000259" key="2">
    <source>
        <dbReference type="PROSITE" id="PS51199"/>
    </source>
</evidence>
<proteinExistence type="predicted"/>
<dbReference type="PROSITE" id="PS51199">
    <property type="entry name" value="SF4_HELICASE"/>
    <property type="match status" value="1"/>
</dbReference>
<dbReference type="InterPro" id="IPR007694">
    <property type="entry name" value="DNA_helicase_DnaB-like_C"/>
</dbReference>